<accession>A0ABS2DY96</accession>
<dbReference type="Gene3D" id="1.25.40.390">
    <property type="match status" value="1"/>
</dbReference>
<dbReference type="InterPro" id="IPR011990">
    <property type="entry name" value="TPR-like_helical_dom_sf"/>
</dbReference>
<evidence type="ECO:0000256" key="3">
    <source>
        <dbReference type="ARBA" id="ARBA00022729"/>
    </source>
</evidence>
<comment type="caution">
    <text evidence="10">The sequence shown here is derived from an EMBL/GenBank/DDBJ whole genome shotgun (WGS) entry which is preliminary data.</text>
</comment>
<evidence type="ECO:0000256" key="7">
    <source>
        <dbReference type="SAM" id="SignalP"/>
    </source>
</evidence>
<gene>
    <name evidence="10" type="ORF">H7U35_03655</name>
</gene>
<dbReference type="RefSeq" id="WP_072545417.1">
    <property type="nucleotide sequence ID" value="NZ_CAWVFH010000005.1"/>
</dbReference>
<dbReference type="EMBL" id="JACLYZ010000005">
    <property type="protein sequence ID" value="MBM6734326.1"/>
    <property type="molecule type" value="Genomic_DNA"/>
</dbReference>
<dbReference type="InterPro" id="IPR012944">
    <property type="entry name" value="SusD_RagB_dom"/>
</dbReference>
<evidence type="ECO:0000256" key="2">
    <source>
        <dbReference type="ARBA" id="ARBA00006275"/>
    </source>
</evidence>
<reference evidence="10 11" key="1">
    <citation type="journal article" date="2021" name="Sci. Rep.">
        <title>The distribution of antibiotic resistance genes in chicken gut microbiota commensals.</title>
        <authorList>
            <person name="Juricova H."/>
            <person name="Matiasovicova J."/>
            <person name="Kubasova T."/>
            <person name="Cejkova D."/>
            <person name="Rychlik I."/>
        </authorList>
    </citation>
    <scope>NUCLEOTIDE SEQUENCE [LARGE SCALE GENOMIC DNA]</scope>
    <source>
        <strain evidence="10 11">An772</strain>
    </source>
</reference>
<dbReference type="Pfam" id="PF07980">
    <property type="entry name" value="SusD_RagB"/>
    <property type="match status" value="1"/>
</dbReference>
<evidence type="ECO:0000256" key="4">
    <source>
        <dbReference type="ARBA" id="ARBA00023136"/>
    </source>
</evidence>
<sequence>MKLNKLTYFSTVLLLSSSLISCEDFLDKEPPSYAVPEDYYLAEDQLQAVANKFYSDGLLPSHGNWSYGTFGTDNNTDNQAGFTADNKYTTGQWKVSLENGNWAWTNIRNINYSLNTILNNYEAGKISGSDTNIRQYIGEIYFFRAYCYFDMLQKWGDLPIIKEALPDNNEILVAANQRSPRNEVARFIIEDLDNAIAYMTDNFDAKKNRLSSDVAQLLKSRVALFEASWLRYFNNTPFVPNGEGWPGKAKDYNANYQFPSGSIESEIEYFYTIAAESAEEVAEKYKGRLTQNTGLVPQSESDPENPYFSMFGNTDMSGFPDVLLWREYSEGLGITNNIEIAVEKGNYGVGLTRSMVQGFVMADGKPIYASHNGFTFNDESLANVRKNADPRLFIFLKEPYQINMFKNMDSQKDHGVEIEPYPSILISDGENGYSTGYSIRKGGTFDKALTGNGAGYTGSITFRATEALLNYMEAQYELTKNLSSGHILEYWKAIRTAAGFKGTAIDPQTTIAATDISQEKLDWGSYSAGEQLTDPVLYNIRRERRCELMAEGLRWMDLIRWRALDQMIEEPYIVEGFHLWNTEMQTWYEASDMIADGSSSATVSSPSLSEYYRPYQKNMTSGNLFKDGYTWHMAHYLQPLPIKQFQLTSSDNASPELSPLYQNPYWPTTADMPAEK</sequence>
<comment type="subcellular location">
    <subcellularLocation>
        <location evidence="1">Cell outer membrane</location>
    </subcellularLocation>
</comment>
<proteinExistence type="inferred from homology"/>
<feature type="domain" description="SusD-like N-terminal" evidence="9">
    <location>
        <begin position="24"/>
        <end position="223"/>
    </location>
</feature>
<comment type="similarity">
    <text evidence="2">Belongs to the SusD family.</text>
</comment>
<keyword evidence="11" id="KW-1185">Reference proteome</keyword>
<dbReference type="SUPFAM" id="SSF48452">
    <property type="entry name" value="TPR-like"/>
    <property type="match status" value="1"/>
</dbReference>
<keyword evidence="4" id="KW-0472">Membrane</keyword>
<keyword evidence="5" id="KW-0998">Cell outer membrane</keyword>
<evidence type="ECO:0000256" key="6">
    <source>
        <dbReference type="SAM" id="MobiDB-lite"/>
    </source>
</evidence>
<evidence type="ECO:0000256" key="5">
    <source>
        <dbReference type="ARBA" id="ARBA00023237"/>
    </source>
</evidence>
<feature type="signal peptide" evidence="7">
    <location>
        <begin position="1"/>
        <end position="21"/>
    </location>
</feature>
<protein>
    <submittedName>
        <fullName evidence="10">RagB/SusD family nutrient uptake outer membrane protein</fullName>
    </submittedName>
</protein>
<dbReference type="InterPro" id="IPR033985">
    <property type="entry name" value="SusD-like_N"/>
</dbReference>
<organism evidence="10 11">
    <name type="scientific">Mediterranea massiliensis</name>
    <dbReference type="NCBI Taxonomy" id="1841865"/>
    <lineage>
        <taxon>Bacteria</taxon>
        <taxon>Pseudomonadati</taxon>
        <taxon>Bacteroidota</taxon>
        <taxon>Bacteroidia</taxon>
        <taxon>Bacteroidales</taxon>
        <taxon>Bacteroidaceae</taxon>
        <taxon>Mediterranea</taxon>
    </lineage>
</organism>
<dbReference type="Proteomes" id="UP000766986">
    <property type="component" value="Unassembled WGS sequence"/>
</dbReference>
<evidence type="ECO:0000256" key="1">
    <source>
        <dbReference type="ARBA" id="ARBA00004442"/>
    </source>
</evidence>
<feature type="domain" description="RagB/SusD" evidence="8">
    <location>
        <begin position="343"/>
        <end position="666"/>
    </location>
</feature>
<evidence type="ECO:0000259" key="8">
    <source>
        <dbReference type="Pfam" id="PF07980"/>
    </source>
</evidence>
<dbReference type="PROSITE" id="PS51257">
    <property type="entry name" value="PROKAR_LIPOPROTEIN"/>
    <property type="match status" value="1"/>
</dbReference>
<dbReference type="Pfam" id="PF14322">
    <property type="entry name" value="SusD-like_3"/>
    <property type="match status" value="1"/>
</dbReference>
<name>A0ABS2DY96_9BACT</name>
<feature type="region of interest" description="Disordered" evidence="6">
    <location>
        <begin position="656"/>
        <end position="676"/>
    </location>
</feature>
<evidence type="ECO:0000259" key="9">
    <source>
        <dbReference type="Pfam" id="PF14322"/>
    </source>
</evidence>
<keyword evidence="3 7" id="KW-0732">Signal</keyword>
<evidence type="ECO:0000313" key="11">
    <source>
        <dbReference type="Proteomes" id="UP000766986"/>
    </source>
</evidence>
<evidence type="ECO:0000313" key="10">
    <source>
        <dbReference type="EMBL" id="MBM6734326.1"/>
    </source>
</evidence>
<feature type="chain" id="PRO_5045166408" evidence="7">
    <location>
        <begin position="22"/>
        <end position="676"/>
    </location>
</feature>